<proteinExistence type="predicted"/>
<dbReference type="Gene3D" id="3.40.50.880">
    <property type="match status" value="1"/>
</dbReference>
<gene>
    <name evidence="1" type="ORF">F8C90_08570</name>
</gene>
<reference evidence="1 2" key="1">
    <citation type="submission" date="2019-09" db="EMBL/GenBank/DDBJ databases">
        <title>Whole genome shotgun sequencing (WGS) of Ellagibacter isourolithinifaciens DSM 104140(T) and Adlercreutzia muris DSM 29508(T).</title>
        <authorList>
            <person name="Stoll D.A."/>
            <person name="Danylec N."/>
            <person name="Huch M."/>
        </authorList>
    </citation>
    <scope>NUCLEOTIDE SEQUENCE [LARGE SCALE GENOMIC DNA]</scope>
    <source>
        <strain evidence="1 2">DSM 104140</strain>
    </source>
</reference>
<evidence type="ECO:0000313" key="2">
    <source>
        <dbReference type="Proteomes" id="UP000468668"/>
    </source>
</evidence>
<dbReference type="GO" id="GO:0016787">
    <property type="term" value="F:hydrolase activity"/>
    <property type="evidence" value="ECO:0007669"/>
    <property type="project" value="InterPro"/>
</dbReference>
<name>A0A6N6NMD3_9ACTN</name>
<dbReference type="Pfam" id="PF07722">
    <property type="entry name" value="Peptidase_C26"/>
    <property type="match status" value="1"/>
</dbReference>
<accession>A0A6N6NMD3</accession>
<evidence type="ECO:0000313" key="1">
    <source>
        <dbReference type="EMBL" id="KAB1637992.1"/>
    </source>
</evidence>
<dbReference type="Proteomes" id="UP000468668">
    <property type="component" value="Unassembled WGS sequence"/>
</dbReference>
<dbReference type="OrthoDB" id="9813383at2"/>
<organism evidence="1 2">
    <name type="scientific">Ellagibacter isourolithinifaciens</name>
    <dbReference type="NCBI Taxonomy" id="2137581"/>
    <lineage>
        <taxon>Bacteria</taxon>
        <taxon>Bacillati</taxon>
        <taxon>Actinomycetota</taxon>
        <taxon>Coriobacteriia</taxon>
        <taxon>Eggerthellales</taxon>
        <taxon>Eggerthellaceae</taxon>
        <taxon>Ellagibacter</taxon>
    </lineage>
</organism>
<comment type="caution">
    <text evidence="1">The sequence shown here is derived from an EMBL/GenBank/DDBJ whole genome shotgun (WGS) entry which is preliminary data.</text>
</comment>
<dbReference type="AlphaFoldDB" id="A0A6N6NMD3"/>
<sequence length="105" mass="11980">MSKVEQRPVIGIVPTQVPDEDIVRVYGPDGLVEAIEVRDRTFMMGVQWHPEYFAGERSMGCIFKTLSMEASKARSREECLREEGLHIERQDAGGRWPSIHFADCI</sequence>
<keyword evidence="2" id="KW-1185">Reference proteome</keyword>
<dbReference type="EMBL" id="WAJR01000025">
    <property type="protein sequence ID" value="KAB1637992.1"/>
    <property type="molecule type" value="Genomic_DNA"/>
</dbReference>
<dbReference type="InterPro" id="IPR029062">
    <property type="entry name" value="Class_I_gatase-like"/>
</dbReference>
<dbReference type="SUPFAM" id="SSF52317">
    <property type="entry name" value="Class I glutamine amidotransferase-like"/>
    <property type="match status" value="1"/>
</dbReference>
<dbReference type="RefSeq" id="WP_158050113.1">
    <property type="nucleotide sequence ID" value="NZ_WAJR01000025.1"/>
</dbReference>
<dbReference type="GeneID" id="98658460"/>
<dbReference type="InterPro" id="IPR011697">
    <property type="entry name" value="Peptidase_C26"/>
</dbReference>
<protein>
    <recommendedName>
        <fullName evidence="3">Glutamine amidotransferase domain-containing protein</fullName>
    </recommendedName>
</protein>
<evidence type="ECO:0008006" key="3">
    <source>
        <dbReference type="Google" id="ProtNLM"/>
    </source>
</evidence>